<evidence type="ECO:0000259" key="8">
    <source>
        <dbReference type="Pfam" id="PF02397"/>
    </source>
</evidence>
<keyword evidence="6 7" id="KW-0472">Membrane</keyword>
<dbReference type="PANTHER" id="PTHR30576:SF21">
    <property type="entry name" value="UDP-GLUCOSE:UNDECAPRENYL-PHOSPHATE GLUCOSE-1-PHOSPHATE TRANSFERASE"/>
    <property type="match status" value="1"/>
</dbReference>
<dbReference type="GO" id="GO:0009242">
    <property type="term" value="P:colanic acid biosynthetic process"/>
    <property type="evidence" value="ECO:0007669"/>
    <property type="project" value="TreeGrafter"/>
</dbReference>
<comment type="similarity">
    <text evidence="2">Belongs to the bacterial sugar transferase family.</text>
</comment>
<dbReference type="InterPro" id="IPR017475">
    <property type="entry name" value="EPS_sugar_tfrase"/>
</dbReference>
<dbReference type="AlphaFoldDB" id="B8HQ94"/>
<organism evidence="9">
    <name type="scientific">Cyanothece sp. (strain PCC 7425 / ATCC 29141)</name>
    <dbReference type="NCBI Taxonomy" id="395961"/>
    <lineage>
        <taxon>Bacteria</taxon>
        <taxon>Bacillati</taxon>
        <taxon>Cyanobacteriota</taxon>
        <taxon>Cyanophyceae</taxon>
        <taxon>Gomontiellales</taxon>
        <taxon>Cyanothecaceae</taxon>
        <taxon>Cyanothece</taxon>
    </lineage>
</organism>
<evidence type="ECO:0000256" key="1">
    <source>
        <dbReference type="ARBA" id="ARBA00004141"/>
    </source>
</evidence>
<keyword evidence="4 7" id="KW-0812">Transmembrane</keyword>
<evidence type="ECO:0000256" key="4">
    <source>
        <dbReference type="ARBA" id="ARBA00022692"/>
    </source>
</evidence>
<name>B8HQ94_CYAP4</name>
<gene>
    <name evidence="9" type="ordered locus">Cyan7425_5198</name>
</gene>
<evidence type="ECO:0000313" key="9">
    <source>
        <dbReference type="EMBL" id="ACL47491.1"/>
    </source>
</evidence>
<evidence type="ECO:0000256" key="6">
    <source>
        <dbReference type="ARBA" id="ARBA00023136"/>
    </source>
</evidence>
<dbReference type="eggNOG" id="COG2148">
    <property type="taxonomic scope" value="Bacteria"/>
</dbReference>
<dbReference type="KEGG" id="cyn:Cyan7425_5198"/>
<dbReference type="EMBL" id="CP001344">
    <property type="protein sequence ID" value="ACL47491.1"/>
    <property type="molecule type" value="Genomic_DNA"/>
</dbReference>
<proteinExistence type="inferred from homology"/>
<dbReference type="HOGENOM" id="CLU_024920_0_1_3"/>
<dbReference type="STRING" id="395961.Cyan7425_5198"/>
<dbReference type="PANTHER" id="PTHR30576">
    <property type="entry name" value="COLANIC BIOSYNTHESIS UDP-GLUCOSE LIPID CARRIER TRANSFERASE"/>
    <property type="match status" value="1"/>
</dbReference>
<accession>B8HQ94</accession>
<comment type="subcellular location">
    <subcellularLocation>
        <location evidence="1">Membrane</location>
        <topology evidence="1">Multi-pass membrane protein</topology>
    </subcellularLocation>
</comment>
<dbReference type="GO" id="GO:0089702">
    <property type="term" value="F:undecaprenyl-phosphate glucose phosphotransferase activity"/>
    <property type="evidence" value="ECO:0007669"/>
    <property type="project" value="TreeGrafter"/>
</dbReference>
<evidence type="ECO:0000256" key="2">
    <source>
        <dbReference type="ARBA" id="ARBA00006464"/>
    </source>
</evidence>
<evidence type="ECO:0000256" key="3">
    <source>
        <dbReference type="ARBA" id="ARBA00022679"/>
    </source>
</evidence>
<feature type="transmembrane region" description="Helical" evidence="7">
    <location>
        <begin position="21"/>
        <end position="40"/>
    </location>
</feature>
<feature type="transmembrane region" description="Helical" evidence="7">
    <location>
        <begin position="80"/>
        <end position="100"/>
    </location>
</feature>
<evidence type="ECO:0000256" key="7">
    <source>
        <dbReference type="SAM" id="Phobius"/>
    </source>
</evidence>
<dbReference type="NCBIfam" id="TIGR03025">
    <property type="entry name" value="EPS_sugtrans"/>
    <property type="match status" value="1"/>
</dbReference>
<protein>
    <submittedName>
        <fullName evidence="9">Undecaprenyl-phosphate glucose phosphotransferase</fullName>
    </submittedName>
</protein>
<feature type="transmembrane region" description="Helical" evidence="7">
    <location>
        <begin position="112"/>
        <end position="130"/>
    </location>
</feature>
<feature type="domain" description="Bacterial sugar transferase" evidence="8">
    <location>
        <begin position="275"/>
        <end position="459"/>
    </location>
</feature>
<feature type="transmembrane region" description="Helical" evidence="7">
    <location>
        <begin position="277"/>
        <end position="301"/>
    </location>
</feature>
<dbReference type="InterPro" id="IPR003362">
    <property type="entry name" value="Bact_transf"/>
</dbReference>
<dbReference type="Pfam" id="PF13727">
    <property type="entry name" value="CoA_binding_3"/>
    <property type="match status" value="1"/>
</dbReference>
<dbReference type="NCBIfam" id="TIGR03023">
    <property type="entry name" value="WcaJ_sugtrans"/>
    <property type="match status" value="1"/>
</dbReference>
<evidence type="ECO:0000256" key="5">
    <source>
        <dbReference type="ARBA" id="ARBA00022989"/>
    </source>
</evidence>
<dbReference type="GO" id="GO:0016020">
    <property type="term" value="C:membrane"/>
    <property type="evidence" value="ECO:0007669"/>
    <property type="project" value="UniProtKB-SubCell"/>
</dbReference>
<dbReference type="InterPro" id="IPR017473">
    <property type="entry name" value="Undecaprenyl-P_gluc_Ptfrase"/>
</dbReference>
<dbReference type="Pfam" id="PF02397">
    <property type="entry name" value="Bac_transf"/>
    <property type="match status" value="1"/>
</dbReference>
<feature type="transmembrane region" description="Helical" evidence="7">
    <location>
        <begin position="46"/>
        <end position="68"/>
    </location>
</feature>
<reference evidence="9" key="1">
    <citation type="submission" date="2009-01" db="EMBL/GenBank/DDBJ databases">
        <title>Complete sequence of chromosome Cyanothece sp. PCC 7425.</title>
        <authorList>
            <consortium name="US DOE Joint Genome Institute"/>
            <person name="Lucas S."/>
            <person name="Copeland A."/>
            <person name="Lapidus A."/>
            <person name="Glavina del Rio T."/>
            <person name="Dalin E."/>
            <person name="Tice H."/>
            <person name="Bruce D."/>
            <person name="Goodwin L."/>
            <person name="Pitluck S."/>
            <person name="Sims D."/>
            <person name="Meineke L."/>
            <person name="Brettin T."/>
            <person name="Detter J.C."/>
            <person name="Han C."/>
            <person name="Larimer F."/>
            <person name="Land M."/>
            <person name="Hauser L."/>
            <person name="Kyrpides N."/>
            <person name="Ovchinnikova G."/>
            <person name="Liberton M."/>
            <person name="Stoeckel J."/>
            <person name="Banerjee A."/>
            <person name="Singh A."/>
            <person name="Page L."/>
            <person name="Sato H."/>
            <person name="Zhao L."/>
            <person name="Sherman L."/>
            <person name="Pakrasi H."/>
            <person name="Richardson P."/>
        </authorList>
    </citation>
    <scope>NUCLEOTIDE SEQUENCE</scope>
    <source>
        <strain evidence="9">PCC 7425</strain>
    </source>
</reference>
<sequence length="465" mass="52914">MHFNSHILLKNNTSILHVIQQVVYPFLAISLLFILSHLFEVYFSEAYLILAIISWLLILLIYQTTGVYNDFLSAKQNPKFLNFLSSWSLVIAVLSLTGYLTKTGTYFSRSLLITWAVLVPVVQYSFYLYLVSRQKRMHILGYSTRTAVIAGLTKGGLNLAKQIKNSPFLGIQLLGFFVESNSTAVLEGKVLGTLADLPAYVRDRQIDIVYIAVSQQSEATIQQLIEDLQDTTACVYFIPNLLMFNLMQATVYEMNGIPMIAVWEIPFSDLQHTLKRILDCCLASLALIILSPLLLLIAIGVKLSSPGPILFKQRRYGFNSQDIVVYKFRTMTVMENGDVVQQARRDDPRITQFGAFLRKTSLDELPQLINVLQGRMSIVGPRPHAVAHNEYYRKLIRGYMLRHKVKPGITGLAQVNGFRGETDTLDKMKKRIEYDLHYLKHWSLALDLQIIFKTALVFLGQRNAY</sequence>
<keyword evidence="3 9" id="KW-0808">Transferase</keyword>
<dbReference type="OrthoDB" id="570875at2"/>
<keyword evidence="5 7" id="KW-1133">Transmembrane helix</keyword>
<dbReference type="Gene3D" id="3.40.50.720">
    <property type="entry name" value="NAD(P)-binding Rossmann-like Domain"/>
    <property type="match status" value="1"/>
</dbReference>